<dbReference type="EMBL" id="BJYZ01000009">
    <property type="protein sequence ID" value="GEO38156.1"/>
    <property type="molecule type" value="Genomic_DNA"/>
</dbReference>
<comment type="caution">
    <text evidence="2">The sequence shown here is derived from an EMBL/GenBank/DDBJ whole genome shotgun (WGS) entry which is preliminary data.</text>
</comment>
<dbReference type="Proteomes" id="UP000321523">
    <property type="component" value="Unassembled WGS sequence"/>
</dbReference>
<evidence type="ECO:0000313" key="3">
    <source>
        <dbReference type="Proteomes" id="UP000321523"/>
    </source>
</evidence>
<name>A0A512DNW8_9PROT</name>
<sequence length="94" mass="10691">MAKAVWNGKVIAESDRFELVEGNVYFPADTIKRDYFQPSNTTTVCPWKGTAHYHSISVDGVENRDAAWYYPDPKEAAAAIKDHVAFWRGVEVQR</sequence>
<dbReference type="OrthoDB" id="9815163at2"/>
<dbReference type="PANTHER" id="PTHR34310">
    <property type="entry name" value="DUF427 DOMAIN PROTEIN (AFU_ORTHOLOGUE AFUA_3G02220)"/>
    <property type="match status" value="1"/>
</dbReference>
<evidence type="ECO:0000313" key="2">
    <source>
        <dbReference type="EMBL" id="GEO38156.1"/>
    </source>
</evidence>
<dbReference type="InterPro" id="IPR038694">
    <property type="entry name" value="DUF427_sf"/>
</dbReference>
<proteinExistence type="predicted"/>
<keyword evidence="3" id="KW-1185">Reference proteome</keyword>
<dbReference type="Gene3D" id="2.170.150.40">
    <property type="entry name" value="Domain of unknown function (DUF427)"/>
    <property type="match status" value="1"/>
</dbReference>
<evidence type="ECO:0000259" key="1">
    <source>
        <dbReference type="Pfam" id="PF04248"/>
    </source>
</evidence>
<feature type="domain" description="DUF427" evidence="1">
    <location>
        <begin position="3"/>
        <end position="88"/>
    </location>
</feature>
<dbReference type="AlphaFoldDB" id="A0A512DNW8"/>
<dbReference type="PANTHER" id="PTHR34310:SF5">
    <property type="entry name" value="DUF427 DOMAIN PROTEIN (AFU_ORTHOLOGUE AFUA_3G02220)"/>
    <property type="match status" value="1"/>
</dbReference>
<gene>
    <name evidence="2" type="ORF">SAE02_23040</name>
</gene>
<dbReference type="Pfam" id="PF04248">
    <property type="entry name" value="NTP_transf_9"/>
    <property type="match status" value="1"/>
</dbReference>
<dbReference type="InterPro" id="IPR007361">
    <property type="entry name" value="DUF427"/>
</dbReference>
<reference evidence="2 3" key="1">
    <citation type="submission" date="2019-07" db="EMBL/GenBank/DDBJ databases">
        <title>Whole genome shotgun sequence of Skermanella aerolata NBRC 106429.</title>
        <authorList>
            <person name="Hosoyama A."/>
            <person name="Uohara A."/>
            <person name="Ohji S."/>
            <person name="Ichikawa N."/>
        </authorList>
    </citation>
    <scope>NUCLEOTIDE SEQUENCE [LARGE SCALE GENOMIC DNA]</scope>
    <source>
        <strain evidence="2 3">NBRC 106429</strain>
    </source>
</reference>
<accession>A0A512DNW8</accession>
<dbReference type="RefSeq" id="WP_044428417.1">
    <property type="nucleotide sequence ID" value="NZ_BJYZ01000009.1"/>
</dbReference>
<protein>
    <recommendedName>
        <fullName evidence="1">DUF427 domain-containing protein</fullName>
    </recommendedName>
</protein>
<organism evidence="2 3">
    <name type="scientific">Skermanella aerolata</name>
    <dbReference type="NCBI Taxonomy" id="393310"/>
    <lineage>
        <taxon>Bacteria</taxon>
        <taxon>Pseudomonadati</taxon>
        <taxon>Pseudomonadota</taxon>
        <taxon>Alphaproteobacteria</taxon>
        <taxon>Rhodospirillales</taxon>
        <taxon>Azospirillaceae</taxon>
        <taxon>Skermanella</taxon>
    </lineage>
</organism>